<keyword evidence="3" id="KW-1185">Reference proteome</keyword>
<sequence>VVFRYQHLHGCSDVSSSRTKSPSPQTPPPGKVRTSIIFLIGSIMTFTSRASSGLPLSLHLLSQR</sequence>
<feature type="non-terminal residue" evidence="2">
    <location>
        <position position="1"/>
    </location>
</feature>
<evidence type="ECO:0000256" key="1">
    <source>
        <dbReference type="SAM" id="MobiDB-lite"/>
    </source>
</evidence>
<accession>A0A1J9PJI9</accession>
<evidence type="ECO:0000313" key="2">
    <source>
        <dbReference type="EMBL" id="OJD16617.1"/>
    </source>
</evidence>
<name>A0A1J9PJI9_9EURO</name>
<dbReference type="VEuPathDB" id="FungiDB:ACJ73_08867"/>
<dbReference type="Proteomes" id="UP000242791">
    <property type="component" value="Unassembled WGS sequence"/>
</dbReference>
<dbReference type="AlphaFoldDB" id="A0A1J9PJI9"/>
<feature type="non-terminal residue" evidence="2">
    <location>
        <position position="64"/>
    </location>
</feature>
<comment type="caution">
    <text evidence="2">The sequence shown here is derived from an EMBL/GenBank/DDBJ whole genome shotgun (WGS) entry which is preliminary data.</text>
</comment>
<reference evidence="2 3" key="1">
    <citation type="submission" date="2015-08" db="EMBL/GenBank/DDBJ databases">
        <title>Emmonsia species relationships and genome sequence.</title>
        <authorList>
            <person name="Cuomo C.A."/>
            <person name="Schwartz I.S."/>
            <person name="Kenyon C."/>
            <person name="De Hoog G.S."/>
            <person name="Govender N.P."/>
            <person name="Botha A."/>
            <person name="Moreno L."/>
            <person name="De Vries M."/>
            <person name="Munoz J.F."/>
            <person name="Stielow J.B."/>
        </authorList>
    </citation>
    <scope>NUCLEOTIDE SEQUENCE [LARGE SCALE GENOMIC DNA]</scope>
    <source>
        <strain evidence="2 3">EI222</strain>
    </source>
</reference>
<dbReference type="EMBL" id="LGTZ01002248">
    <property type="protein sequence ID" value="OJD16617.1"/>
    <property type="molecule type" value="Genomic_DNA"/>
</dbReference>
<feature type="region of interest" description="Disordered" evidence="1">
    <location>
        <begin position="1"/>
        <end position="31"/>
    </location>
</feature>
<gene>
    <name evidence="2" type="ORF">ACJ73_08867</name>
</gene>
<organism evidence="2 3">
    <name type="scientific">Blastomyces percursus</name>
    <dbReference type="NCBI Taxonomy" id="1658174"/>
    <lineage>
        <taxon>Eukaryota</taxon>
        <taxon>Fungi</taxon>
        <taxon>Dikarya</taxon>
        <taxon>Ascomycota</taxon>
        <taxon>Pezizomycotina</taxon>
        <taxon>Eurotiomycetes</taxon>
        <taxon>Eurotiomycetidae</taxon>
        <taxon>Onygenales</taxon>
        <taxon>Ajellomycetaceae</taxon>
        <taxon>Blastomyces</taxon>
    </lineage>
</organism>
<protein>
    <submittedName>
        <fullName evidence="2">Uncharacterized protein</fullName>
    </submittedName>
</protein>
<feature type="compositionally biased region" description="Polar residues" evidence="1">
    <location>
        <begin position="13"/>
        <end position="23"/>
    </location>
</feature>
<proteinExistence type="predicted"/>
<evidence type="ECO:0000313" key="3">
    <source>
        <dbReference type="Proteomes" id="UP000242791"/>
    </source>
</evidence>